<feature type="domain" description="Cathepsin propeptide inhibitor" evidence="5">
    <location>
        <begin position="45"/>
        <end position="101"/>
    </location>
</feature>
<dbReference type="Proteomes" id="UP001172457">
    <property type="component" value="Chromosome 2"/>
</dbReference>
<feature type="domain" description="Peptidase C1A papain C-terminal" evidence="4">
    <location>
        <begin position="136"/>
        <end position="355"/>
    </location>
</feature>
<comment type="caution">
    <text evidence="6">The sequence shown here is derived from an EMBL/GenBank/DDBJ whole genome shotgun (WGS) entry which is preliminary data.</text>
</comment>
<evidence type="ECO:0000313" key="6">
    <source>
        <dbReference type="EMBL" id="KAJ9559908.1"/>
    </source>
</evidence>
<dbReference type="GO" id="GO:0008234">
    <property type="term" value="F:cysteine-type peptidase activity"/>
    <property type="evidence" value="ECO:0007669"/>
    <property type="project" value="InterPro"/>
</dbReference>
<organism evidence="6 7">
    <name type="scientific">Centaurea solstitialis</name>
    <name type="common">yellow star-thistle</name>
    <dbReference type="NCBI Taxonomy" id="347529"/>
    <lineage>
        <taxon>Eukaryota</taxon>
        <taxon>Viridiplantae</taxon>
        <taxon>Streptophyta</taxon>
        <taxon>Embryophyta</taxon>
        <taxon>Tracheophyta</taxon>
        <taxon>Spermatophyta</taxon>
        <taxon>Magnoliopsida</taxon>
        <taxon>eudicotyledons</taxon>
        <taxon>Gunneridae</taxon>
        <taxon>Pentapetalae</taxon>
        <taxon>asterids</taxon>
        <taxon>campanulids</taxon>
        <taxon>Asterales</taxon>
        <taxon>Asteraceae</taxon>
        <taxon>Carduoideae</taxon>
        <taxon>Cardueae</taxon>
        <taxon>Centaureinae</taxon>
        <taxon>Centaurea</taxon>
    </lineage>
</organism>
<dbReference type="SMART" id="SM00848">
    <property type="entry name" value="Inhibitor_I29"/>
    <property type="match status" value="1"/>
</dbReference>
<dbReference type="InterPro" id="IPR025661">
    <property type="entry name" value="Pept_asp_AS"/>
</dbReference>
<evidence type="ECO:0000256" key="2">
    <source>
        <dbReference type="ARBA" id="ARBA00023157"/>
    </source>
</evidence>
<keyword evidence="3" id="KW-0732">Signal</keyword>
<dbReference type="PROSITE" id="PS00139">
    <property type="entry name" value="THIOL_PROTEASE_CYS"/>
    <property type="match status" value="1"/>
</dbReference>
<comment type="similarity">
    <text evidence="1">Belongs to the peptidase C1 family.</text>
</comment>
<dbReference type="InterPro" id="IPR013201">
    <property type="entry name" value="Prot_inhib_I29"/>
</dbReference>
<gene>
    <name evidence="6" type="ORF">OSB04_005068</name>
</gene>
<dbReference type="FunFam" id="3.90.70.10:FF:000332">
    <property type="entry name" value="Cathepsin L1"/>
    <property type="match status" value="1"/>
</dbReference>
<evidence type="ECO:0000313" key="7">
    <source>
        <dbReference type="Proteomes" id="UP001172457"/>
    </source>
</evidence>
<dbReference type="InterPro" id="IPR000668">
    <property type="entry name" value="Peptidase_C1A_C"/>
</dbReference>
<dbReference type="SMART" id="SM00645">
    <property type="entry name" value="Pept_C1"/>
    <property type="match status" value="1"/>
</dbReference>
<reference evidence="6" key="1">
    <citation type="submission" date="2023-03" db="EMBL/GenBank/DDBJ databases">
        <title>Chromosome-scale reference genome and RAD-based genetic map of yellow starthistle (Centaurea solstitialis) reveal putative structural variation and QTLs associated with invader traits.</title>
        <authorList>
            <person name="Reatini B."/>
            <person name="Cang F.A."/>
            <person name="Jiang Q."/>
            <person name="Mckibben M.T.W."/>
            <person name="Barker M.S."/>
            <person name="Rieseberg L.H."/>
            <person name="Dlugosch K.M."/>
        </authorList>
    </citation>
    <scope>NUCLEOTIDE SEQUENCE</scope>
    <source>
        <strain evidence="6">CAN-66</strain>
        <tissue evidence="6">Leaf</tissue>
    </source>
</reference>
<dbReference type="EMBL" id="JARYMX010000002">
    <property type="protein sequence ID" value="KAJ9559908.1"/>
    <property type="molecule type" value="Genomic_DNA"/>
</dbReference>
<evidence type="ECO:0000256" key="1">
    <source>
        <dbReference type="ARBA" id="ARBA00008455"/>
    </source>
</evidence>
<accession>A0AA38TMW3</accession>
<dbReference type="GO" id="GO:0006508">
    <property type="term" value="P:proteolysis"/>
    <property type="evidence" value="ECO:0007669"/>
    <property type="project" value="InterPro"/>
</dbReference>
<dbReference type="PANTHER" id="PTHR12411">
    <property type="entry name" value="CYSTEINE PROTEASE FAMILY C1-RELATED"/>
    <property type="match status" value="1"/>
</dbReference>
<dbReference type="InterPro" id="IPR025660">
    <property type="entry name" value="Pept_his_AS"/>
</dbReference>
<dbReference type="Gene3D" id="3.90.70.10">
    <property type="entry name" value="Cysteine proteinases"/>
    <property type="match status" value="1"/>
</dbReference>
<dbReference type="AlphaFoldDB" id="A0AA38TMW3"/>
<dbReference type="InterPro" id="IPR013128">
    <property type="entry name" value="Peptidase_C1A"/>
</dbReference>
<keyword evidence="7" id="KW-1185">Reference proteome</keyword>
<proteinExistence type="inferred from homology"/>
<name>A0AA38TMW3_9ASTR</name>
<protein>
    <submittedName>
        <fullName evidence="6">Uncharacterized protein</fullName>
    </submittedName>
</protein>
<evidence type="ECO:0000259" key="5">
    <source>
        <dbReference type="SMART" id="SM00848"/>
    </source>
</evidence>
<dbReference type="InterPro" id="IPR038765">
    <property type="entry name" value="Papain-like_cys_pep_sf"/>
</dbReference>
<dbReference type="Pfam" id="PF08246">
    <property type="entry name" value="Inhibitor_I29"/>
    <property type="match status" value="1"/>
</dbReference>
<feature type="chain" id="PRO_5041282626" evidence="3">
    <location>
        <begin position="25"/>
        <end position="362"/>
    </location>
</feature>
<feature type="signal peptide" evidence="3">
    <location>
        <begin position="1"/>
        <end position="24"/>
    </location>
</feature>
<dbReference type="InterPro" id="IPR000169">
    <property type="entry name" value="Pept_cys_AS"/>
</dbReference>
<dbReference type="CDD" id="cd02248">
    <property type="entry name" value="Peptidase_C1A"/>
    <property type="match status" value="1"/>
</dbReference>
<dbReference type="Pfam" id="PF00112">
    <property type="entry name" value="Peptidase_C1"/>
    <property type="match status" value="1"/>
</dbReference>
<dbReference type="PROSITE" id="PS00639">
    <property type="entry name" value="THIOL_PROTEASE_HIS"/>
    <property type="match status" value="1"/>
</dbReference>
<dbReference type="SUPFAM" id="SSF54001">
    <property type="entry name" value="Cysteine proteinases"/>
    <property type="match status" value="1"/>
</dbReference>
<evidence type="ECO:0000256" key="3">
    <source>
        <dbReference type="SAM" id="SignalP"/>
    </source>
</evidence>
<sequence>MEMKMRRLVLFSVVLVSVVGLASAGSGFEYTEADLASDEAKWAMYERWRAHHNKPEASDYEKQKRFVIFMDTVNRVDSHNKAKKPYLMELNKMSDLTFEEVGRLYTGAKMGRPVHGRLLGARRNSSRVKRTDRHELPPELDWRQHNVVVEPKNQGQCGSCWTFATMGTLESTWAIQKGQLHRLSEQQLVDCDLGQGGCNGGVPAYALRFLSENGGATTEECYPYNEPPQRGFCCGAKLQNRVVQVAGFADVPIDDEQALMEAVAQQPVSAVLAVFEGFFNYKEGLYTGDDCTSNGPNLHAINLVGWGTTPEGCKYWILKNSWGQDWGEKGYMKIARQTGDPKGACSLTQQTCYPVLDQPPDA</sequence>
<dbReference type="PRINTS" id="PR00705">
    <property type="entry name" value="PAPAIN"/>
</dbReference>
<evidence type="ECO:0000259" key="4">
    <source>
        <dbReference type="SMART" id="SM00645"/>
    </source>
</evidence>
<dbReference type="InterPro" id="IPR039417">
    <property type="entry name" value="Peptidase_C1A_papain-like"/>
</dbReference>
<keyword evidence="2" id="KW-1015">Disulfide bond</keyword>
<dbReference type="PROSITE" id="PS00640">
    <property type="entry name" value="THIOL_PROTEASE_ASN"/>
    <property type="match status" value="1"/>
</dbReference>